<sequence length="142" mass="16321">MPRRSPGEIRARLPHRIDHGTRAVIRGLSNSANRQIASFERHNGLHRGVVADAVSGWGQPPGQHRTRYTLSDPYYGDDHGDWRQDDYHPRTLIEHALAAMRERARRELRGVVVPRDERVLARTLNNPFAPGDLPWWKGRLDI</sequence>
<organism evidence="1">
    <name type="scientific">Streptomyces sp. NBC_00049</name>
    <dbReference type="NCBI Taxonomy" id="2903617"/>
    <lineage>
        <taxon>Bacteria</taxon>
        <taxon>Bacillati</taxon>
        <taxon>Actinomycetota</taxon>
        <taxon>Actinomycetes</taxon>
        <taxon>Kitasatosporales</taxon>
        <taxon>Streptomycetaceae</taxon>
        <taxon>Streptomyces</taxon>
    </lineage>
</organism>
<accession>A0AAU2JIB7</accession>
<dbReference type="AlphaFoldDB" id="A0AAU2JIB7"/>
<reference evidence="1" key="1">
    <citation type="submission" date="2022-10" db="EMBL/GenBank/DDBJ databases">
        <title>The complete genomes of actinobacterial strains from the NBC collection.</title>
        <authorList>
            <person name="Joergensen T.S."/>
            <person name="Alvarez Arevalo M."/>
            <person name="Sterndorff E.B."/>
            <person name="Faurdal D."/>
            <person name="Vuksanovic O."/>
            <person name="Mourched A.-S."/>
            <person name="Charusanti P."/>
            <person name="Shaw S."/>
            <person name="Blin K."/>
            <person name="Weber T."/>
        </authorList>
    </citation>
    <scope>NUCLEOTIDE SEQUENCE</scope>
    <source>
        <strain evidence="1">NBC_00049</strain>
    </source>
</reference>
<proteinExistence type="predicted"/>
<name>A0AAU2JIB7_9ACTN</name>
<evidence type="ECO:0000313" key="1">
    <source>
        <dbReference type="EMBL" id="WTU71985.1"/>
    </source>
</evidence>
<protein>
    <submittedName>
        <fullName evidence="1">Uncharacterized protein</fullName>
    </submittedName>
</protein>
<gene>
    <name evidence="1" type="ORF">OG327_00795</name>
</gene>
<dbReference type="EMBL" id="CP108264">
    <property type="protein sequence ID" value="WTU71985.1"/>
    <property type="molecule type" value="Genomic_DNA"/>
</dbReference>